<evidence type="ECO:0000256" key="3">
    <source>
        <dbReference type="ARBA" id="ARBA00022630"/>
    </source>
</evidence>
<comment type="catalytic activity">
    <reaction evidence="7">
        <text>2 reduced [2Fe-2S]-[ferredoxin] + NADP(+) + H(+) = 2 oxidized [2Fe-2S]-[ferredoxin] + NADPH</text>
        <dbReference type="Rhea" id="RHEA:20125"/>
        <dbReference type="Rhea" id="RHEA-COMP:10000"/>
        <dbReference type="Rhea" id="RHEA-COMP:10001"/>
        <dbReference type="ChEBI" id="CHEBI:15378"/>
        <dbReference type="ChEBI" id="CHEBI:33737"/>
        <dbReference type="ChEBI" id="CHEBI:33738"/>
        <dbReference type="ChEBI" id="CHEBI:57783"/>
        <dbReference type="ChEBI" id="CHEBI:58349"/>
        <dbReference type="EC" id="1.18.1.2"/>
    </reaction>
</comment>
<dbReference type="SUPFAM" id="SSF51971">
    <property type="entry name" value="Nucleotide-binding domain"/>
    <property type="match status" value="1"/>
</dbReference>
<dbReference type="RefSeq" id="WP_110500762.1">
    <property type="nucleotide sequence ID" value="NZ_QJVD01000008.1"/>
</dbReference>
<dbReference type="Proteomes" id="UP000247832">
    <property type="component" value="Unassembled WGS sequence"/>
</dbReference>
<protein>
    <recommendedName>
        <fullName evidence="2">ferredoxin--NADP(+) reductase</fullName>
        <ecNumber evidence="2">1.18.1.2</ecNumber>
    </recommendedName>
</protein>
<evidence type="ECO:0000256" key="1">
    <source>
        <dbReference type="ARBA" id="ARBA00001974"/>
    </source>
</evidence>
<dbReference type="InterPro" id="IPR023753">
    <property type="entry name" value="FAD/NAD-binding_dom"/>
</dbReference>
<dbReference type="PRINTS" id="PR00419">
    <property type="entry name" value="ADXRDTASE"/>
</dbReference>
<dbReference type="GO" id="GO:0004324">
    <property type="term" value="F:ferredoxin-NADP+ reductase activity"/>
    <property type="evidence" value="ECO:0007669"/>
    <property type="project" value="UniProtKB-EC"/>
</dbReference>
<keyword evidence="10" id="KW-1185">Reference proteome</keyword>
<sequence length="431" mass="45587">MNSTVSIAIVGSGPAGCYTAQGLRKALPNAQITIYDRLASPFGLVRYGVAPDHQNTKSIQAQFARLFERENVRFAGNLEVGSDVSLKELRSLHNIVVLATGLSRDRALGICGEGLPEVYGAGRLTRLFNAHPLQTVGMPRLGESVAIIGGGNVSIDVLRLLAKQPADFANTDIDDAALAEYMQSPVRHIDFICRSSVANAPSDPVMLAELGRIPGVAFSCLDPFSVPDDASRIAGARAKAIETLLETRGGPDTRVEVSFHFGHAPIQILGDGHVCGVELAATGSQGATNVVVADSVVTAVGFDFDEDDWHGLGPIQANATTGQLGNGLYRTGWVKRGSRGTIAANRACAKSVTEEILRDLPTLDMSTKPGHAGIPWQALAHAVDYDAWKRLDIAESGAAAEGRTRKKFPSHERMVAIANNHLAGALGASEN</sequence>
<keyword evidence="6" id="KW-0560">Oxidoreductase</keyword>
<name>A0A2V5LCV0_9MICC</name>
<dbReference type="EC" id="1.18.1.2" evidence="2"/>
<accession>A0A2V5LCV0</accession>
<dbReference type="InterPro" id="IPR055275">
    <property type="entry name" value="Ferredox_Rdtase"/>
</dbReference>
<reference evidence="9 10" key="1">
    <citation type="submission" date="2018-05" db="EMBL/GenBank/DDBJ databases">
        <title>Genetic diversity of glacier-inhabiting Cryobacterium bacteria in China and description of Cryobacterium mengkeensis sp. nov. and Arthrobacter glacialis sp. nov.</title>
        <authorList>
            <person name="Liu Q."/>
            <person name="Xin Y.-H."/>
        </authorList>
    </citation>
    <scope>NUCLEOTIDE SEQUENCE [LARGE SCALE GENOMIC DNA]</scope>
    <source>
        <strain evidence="9 10">LI2</strain>
    </source>
</reference>
<dbReference type="AlphaFoldDB" id="A0A2V5LCV0"/>
<feature type="domain" description="FAD/NAD(P)-binding" evidence="8">
    <location>
        <begin position="6"/>
        <end position="163"/>
    </location>
</feature>
<evidence type="ECO:0000313" key="10">
    <source>
        <dbReference type="Proteomes" id="UP000247832"/>
    </source>
</evidence>
<evidence type="ECO:0000256" key="2">
    <source>
        <dbReference type="ARBA" id="ARBA00013223"/>
    </source>
</evidence>
<dbReference type="PANTHER" id="PTHR48467:SF1">
    <property type="entry name" value="GLUTAMATE SYNTHASE 1 [NADH], CHLOROPLASTIC-LIKE"/>
    <property type="match status" value="1"/>
</dbReference>
<evidence type="ECO:0000256" key="6">
    <source>
        <dbReference type="ARBA" id="ARBA00023002"/>
    </source>
</evidence>
<keyword evidence="5" id="KW-0521">NADP</keyword>
<evidence type="ECO:0000259" key="8">
    <source>
        <dbReference type="Pfam" id="PF07992"/>
    </source>
</evidence>
<dbReference type="PANTHER" id="PTHR48467">
    <property type="entry name" value="GLUTAMATE SYNTHASE 1 [NADH], CHLOROPLASTIC-LIKE"/>
    <property type="match status" value="1"/>
</dbReference>
<evidence type="ECO:0000313" key="9">
    <source>
        <dbReference type="EMBL" id="PYI67653.1"/>
    </source>
</evidence>
<dbReference type="Gene3D" id="3.50.50.60">
    <property type="entry name" value="FAD/NAD(P)-binding domain"/>
    <property type="match status" value="1"/>
</dbReference>
<evidence type="ECO:0000256" key="4">
    <source>
        <dbReference type="ARBA" id="ARBA00022827"/>
    </source>
</evidence>
<keyword evidence="3" id="KW-0285">Flavoprotein</keyword>
<dbReference type="OrthoDB" id="54272at2"/>
<evidence type="ECO:0000256" key="5">
    <source>
        <dbReference type="ARBA" id="ARBA00022857"/>
    </source>
</evidence>
<dbReference type="EMBL" id="QJVD01000008">
    <property type="protein sequence ID" value="PYI67653.1"/>
    <property type="molecule type" value="Genomic_DNA"/>
</dbReference>
<gene>
    <name evidence="9" type="ORF">CVV68_09460</name>
</gene>
<dbReference type="Pfam" id="PF07992">
    <property type="entry name" value="Pyr_redox_2"/>
    <property type="match status" value="1"/>
</dbReference>
<organism evidence="9 10">
    <name type="scientific">Arthrobacter livingstonensis</name>
    <dbReference type="NCBI Taxonomy" id="670078"/>
    <lineage>
        <taxon>Bacteria</taxon>
        <taxon>Bacillati</taxon>
        <taxon>Actinomycetota</taxon>
        <taxon>Actinomycetes</taxon>
        <taxon>Micrococcales</taxon>
        <taxon>Micrococcaceae</taxon>
        <taxon>Arthrobacter</taxon>
    </lineage>
</organism>
<proteinExistence type="predicted"/>
<comment type="caution">
    <text evidence="9">The sequence shown here is derived from an EMBL/GenBank/DDBJ whole genome shotgun (WGS) entry which is preliminary data.</text>
</comment>
<dbReference type="InterPro" id="IPR036188">
    <property type="entry name" value="FAD/NAD-bd_sf"/>
</dbReference>
<comment type="cofactor">
    <cofactor evidence="1">
        <name>FAD</name>
        <dbReference type="ChEBI" id="CHEBI:57692"/>
    </cofactor>
</comment>
<evidence type="ECO:0000256" key="7">
    <source>
        <dbReference type="ARBA" id="ARBA00047776"/>
    </source>
</evidence>
<keyword evidence="4" id="KW-0274">FAD</keyword>
<dbReference type="Gene3D" id="3.40.50.720">
    <property type="entry name" value="NAD(P)-binding Rossmann-like Domain"/>
    <property type="match status" value="1"/>
</dbReference>